<dbReference type="InterPro" id="IPR043131">
    <property type="entry name" value="BCAT-like_N"/>
</dbReference>
<evidence type="ECO:0000313" key="19">
    <source>
        <dbReference type="Proteomes" id="UP000092596"/>
    </source>
</evidence>
<keyword evidence="6 17" id="KW-0032">Aminotransferase</keyword>
<organism evidence="18 19">
    <name type="scientific">Dermabacter vaginalis</name>
    <dbReference type="NCBI Taxonomy" id="1630135"/>
    <lineage>
        <taxon>Bacteria</taxon>
        <taxon>Bacillati</taxon>
        <taxon>Actinomycetota</taxon>
        <taxon>Actinomycetes</taxon>
        <taxon>Micrococcales</taxon>
        <taxon>Dermabacteraceae</taxon>
        <taxon>Dermabacter</taxon>
    </lineage>
</organism>
<keyword evidence="10 17" id="KW-0100">Branched-chain amino acid biosynthesis</keyword>
<dbReference type="InterPro" id="IPR001544">
    <property type="entry name" value="Aminotrans_IV"/>
</dbReference>
<evidence type="ECO:0000256" key="2">
    <source>
        <dbReference type="ARBA" id="ARBA00004824"/>
    </source>
</evidence>
<proteinExistence type="inferred from homology"/>
<comment type="cofactor">
    <cofactor evidence="1 16">
        <name>pyridoxal 5'-phosphate</name>
        <dbReference type="ChEBI" id="CHEBI:597326"/>
    </cofactor>
</comment>
<gene>
    <name evidence="18" type="ORF">DAD186_13060</name>
</gene>
<accession>A0A1B0ZIQ7</accession>
<feature type="modified residue" description="N6-(pyridoxal phosphate)lysine" evidence="14">
    <location>
        <position position="199"/>
    </location>
</feature>
<evidence type="ECO:0000256" key="4">
    <source>
        <dbReference type="ARBA" id="ARBA00005072"/>
    </source>
</evidence>
<evidence type="ECO:0000256" key="10">
    <source>
        <dbReference type="ARBA" id="ARBA00023304"/>
    </source>
</evidence>
<reference evidence="18 19" key="1">
    <citation type="submission" date="2015-06" db="EMBL/GenBank/DDBJ databases">
        <title>Investigation of pathophysiology for high-risk pregnancy and development of treatment modality based on it.</title>
        <authorList>
            <person name="Kim B.-C."/>
            <person name="Lim S."/>
        </authorList>
    </citation>
    <scope>NUCLEOTIDE SEQUENCE [LARGE SCALE GENOMIC DNA]</scope>
    <source>
        <strain evidence="18 19">AD1-86</strain>
    </source>
</reference>
<evidence type="ECO:0000256" key="1">
    <source>
        <dbReference type="ARBA" id="ARBA00001933"/>
    </source>
</evidence>
<dbReference type="GO" id="GO:0009099">
    <property type="term" value="P:L-valine biosynthetic process"/>
    <property type="evidence" value="ECO:0007669"/>
    <property type="project" value="UniProtKB-UniPathway"/>
</dbReference>
<dbReference type="GO" id="GO:0009097">
    <property type="term" value="P:isoleucine biosynthetic process"/>
    <property type="evidence" value="ECO:0007669"/>
    <property type="project" value="UniProtKB-UniPathway"/>
</dbReference>
<evidence type="ECO:0000256" key="11">
    <source>
        <dbReference type="ARBA" id="ARBA00048212"/>
    </source>
</evidence>
<comment type="pathway">
    <text evidence="2">Amino-acid biosynthesis; L-isoleucine biosynthesis; L-isoleucine from 2-oxobutanoate: step 4/4.</text>
</comment>
<dbReference type="GO" id="GO:0052655">
    <property type="term" value="F:L-valine-2-oxoglutarate transaminase activity"/>
    <property type="evidence" value="ECO:0007669"/>
    <property type="project" value="RHEA"/>
</dbReference>
<evidence type="ECO:0000256" key="5">
    <source>
        <dbReference type="ARBA" id="ARBA00009320"/>
    </source>
</evidence>
<protein>
    <recommendedName>
        <fullName evidence="17">Branched-chain-amino-acid aminotransferase</fullName>
        <ecNumber evidence="17">2.6.1.42</ecNumber>
    </recommendedName>
</protein>
<dbReference type="KEGG" id="dva:DAD186_13060"/>
<dbReference type="PIRSF" id="PIRSF006468">
    <property type="entry name" value="BCAT1"/>
    <property type="match status" value="1"/>
</dbReference>
<dbReference type="Gene3D" id="3.20.10.10">
    <property type="entry name" value="D-amino Acid Aminotransferase, subunit A, domain 2"/>
    <property type="match status" value="1"/>
</dbReference>
<dbReference type="GO" id="GO:0009098">
    <property type="term" value="P:L-leucine biosynthetic process"/>
    <property type="evidence" value="ECO:0007669"/>
    <property type="project" value="UniProtKB-UniPathway"/>
</dbReference>
<dbReference type="SUPFAM" id="SSF56752">
    <property type="entry name" value="D-aminoacid aminotransferase-like PLP-dependent enzymes"/>
    <property type="match status" value="1"/>
</dbReference>
<dbReference type="PATRIC" id="fig|1630135.4.peg.1307"/>
<evidence type="ECO:0000256" key="3">
    <source>
        <dbReference type="ARBA" id="ARBA00004931"/>
    </source>
</evidence>
<comment type="similarity">
    <text evidence="5 15">Belongs to the class-IV pyridoxal-phosphate-dependent aminotransferase family.</text>
</comment>
<dbReference type="STRING" id="1630135.DAD186_13060"/>
<dbReference type="EC" id="2.6.1.42" evidence="17"/>
<dbReference type="CDD" id="cd01557">
    <property type="entry name" value="BCAT_beta_family"/>
    <property type="match status" value="1"/>
</dbReference>
<dbReference type="PROSITE" id="PS00770">
    <property type="entry name" value="AA_TRANSFER_CLASS_4"/>
    <property type="match status" value="1"/>
</dbReference>
<evidence type="ECO:0000256" key="15">
    <source>
        <dbReference type="RuleBase" id="RU004106"/>
    </source>
</evidence>
<evidence type="ECO:0000256" key="14">
    <source>
        <dbReference type="PIRSR" id="PIRSR006468-1"/>
    </source>
</evidence>
<evidence type="ECO:0000256" key="12">
    <source>
        <dbReference type="ARBA" id="ARBA00048798"/>
    </source>
</evidence>
<name>A0A1B0ZIQ7_9MICO</name>
<dbReference type="InterPro" id="IPR043132">
    <property type="entry name" value="BCAT-like_C"/>
</dbReference>
<evidence type="ECO:0000256" key="13">
    <source>
        <dbReference type="ARBA" id="ARBA00049229"/>
    </source>
</evidence>
<dbReference type="PANTHER" id="PTHR11825">
    <property type="entry name" value="SUBGROUP IIII AMINOTRANSFERASE"/>
    <property type="match status" value="1"/>
</dbReference>
<keyword evidence="7 17" id="KW-0028">Amino-acid biosynthesis</keyword>
<dbReference type="GO" id="GO:0052656">
    <property type="term" value="F:L-isoleucine-2-oxoglutarate transaminase activity"/>
    <property type="evidence" value="ECO:0007669"/>
    <property type="project" value="RHEA"/>
</dbReference>
<dbReference type="InterPro" id="IPR036038">
    <property type="entry name" value="Aminotransferase-like"/>
</dbReference>
<dbReference type="Pfam" id="PF01063">
    <property type="entry name" value="Aminotran_4"/>
    <property type="match status" value="1"/>
</dbReference>
<keyword evidence="9 16" id="KW-0663">Pyridoxal phosphate</keyword>
<evidence type="ECO:0000256" key="8">
    <source>
        <dbReference type="ARBA" id="ARBA00022679"/>
    </source>
</evidence>
<dbReference type="UniPathway" id="UPA00049">
    <property type="reaction ID" value="UER00062"/>
</dbReference>
<keyword evidence="8 17" id="KW-0808">Transferase</keyword>
<evidence type="ECO:0000256" key="17">
    <source>
        <dbReference type="RuleBase" id="RU004517"/>
    </source>
</evidence>
<dbReference type="GO" id="GO:0052654">
    <property type="term" value="F:L-leucine-2-oxoglutarate transaminase activity"/>
    <property type="evidence" value="ECO:0007669"/>
    <property type="project" value="RHEA"/>
</dbReference>
<evidence type="ECO:0000256" key="7">
    <source>
        <dbReference type="ARBA" id="ARBA00022605"/>
    </source>
</evidence>
<dbReference type="Proteomes" id="UP000092596">
    <property type="component" value="Chromosome"/>
</dbReference>
<dbReference type="InterPro" id="IPR018300">
    <property type="entry name" value="Aminotrans_IV_CS"/>
</dbReference>
<dbReference type="UniPathway" id="UPA00047">
    <property type="reaction ID" value="UER00058"/>
</dbReference>
<sequence>MGEYRASSAPRRISSEERERILRDPGFGDNFTDYMAHQRWTETEGWGEGEILPYGPLSLEPAAAVFHYAQEIFEGLKAFRHADGSVWTFRPEKNAVRIQNSARRLALPEISTEDFLASLRAVVSADEPWVPTGGETSLYLRPFMFASENFLGVRAAHTVDYYVIASPAGNYFPRGIQPLVVWVSPLAARAGRGGTGFAKCGGNYASSLQGKYEAARSGADEVMFLDSETHTNIDELSGMNIFVVYADGRIVTPTLTGSILPGVTRDSILTLAADRGLRPSEESVNYANLTADIAEGRVTEMFACGTAAVINPIGELRDENSTWTIGDGGSGDVTMALREELTGIQYGRIEDRHGWLTRLV</sequence>
<dbReference type="InterPro" id="IPR005786">
    <property type="entry name" value="B_amino_transII"/>
</dbReference>
<dbReference type="InterPro" id="IPR033939">
    <property type="entry name" value="BCAT_family"/>
</dbReference>
<comment type="catalytic activity">
    <reaction evidence="13 17">
        <text>L-leucine + 2-oxoglutarate = 4-methyl-2-oxopentanoate + L-glutamate</text>
        <dbReference type="Rhea" id="RHEA:18321"/>
        <dbReference type="ChEBI" id="CHEBI:16810"/>
        <dbReference type="ChEBI" id="CHEBI:17865"/>
        <dbReference type="ChEBI" id="CHEBI:29985"/>
        <dbReference type="ChEBI" id="CHEBI:57427"/>
        <dbReference type="EC" id="2.6.1.42"/>
    </reaction>
</comment>
<comment type="catalytic activity">
    <reaction evidence="11 17">
        <text>L-valine + 2-oxoglutarate = 3-methyl-2-oxobutanoate + L-glutamate</text>
        <dbReference type="Rhea" id="RHEA:24813"/>
        <dbReference type="ChEBI" id="CHEBI:11851"/>
        <dbReference type="ChEBI" id="CHEBI:16810"/>
        <dbReference type="ChEBI" id="CHEBI:29985"/>
        <dbReference type="ChEBI" id="CHEBI:57762"/>
        <dbReference type="EC" id="2.6.1.42"/>
    </reaction>
</comment>
<evidence type="ECO:0000256" key="6">
    <source>
        <dbReference type="ARBA" id="ARBA00022576"/>
    </source>
</evidence>
<evidence type="ECO:0000256" key="16">
    <source>
        <dbReference type="RuleBase" id="RU004516"/>
    </source>
</evidence>
<dbReference type="NCBIfam" id="TIGR01123">
    <property type="entry name" value="ilvE_II"/>
    <property type="match status" value="1"/>
</dbReference>
<evidence type="ECO:0000313" key="18">
    <source>
        <dbReference type="EMBL" id="ANP27856.1"/>
    </source>
</evidence>
<dbReference type="AlphaFoldDB" id="A0A1B0ZIQ7"/>
<comment type="pathway">
    <text evidence="4">Amino-acid biosynthesis; L-leucine biosynthesis; L-leucine from 3-methyl-2-oxobutanoate: step 4/4.</text>
</comment>
<dbReference type="RefSeq" id="WP_065247981.1">
    <property type="nucleotide sequence ID" value="NZ_CP012117.1"/>
</dbReference>
<dbReference type="NCBIfam" id="NF009897">
    <property type="entry name" value="PRK13357.1"/>
    <property type="match status" value="1"/>
</dbReference>
<dbReference type="PANTHER" id="PTHR11825:SF44">
    <property type="entry name" value="BRANCHED-CHAIN-AMINO-ACID AMINOTRANSFERASE"/>
    <property type="match status" value="1"/>
</dbReference>
<dbReference type="Gene3D" id="3.30.470.10">
    <property type="match status" value="1"/>
</dbReference>
<dbReference type="UniPathway" id="UPA00048">
    <property type="reaction ID" value="UER00073"/>
</dbReference>
<comment type="pathway">
    <text evidence="3">Amino-acid biosynthesis; L-valine biosynthesis; L-valine from pyruvate: step 4/4.</text>
</comment>
<comment type="catalytic activity">
    <reaction evidence="12 17">
        <text>L-isoleucine + 2-oxoglutarate = (S)-3-methyl-2-oxopentanoate + L-glutamate</text>
        <dbReference type="Rhea" id="RHEA:24801"/>
        <dbReference type="ChEBI" id="CHEBI:16810"/>
        <dbReference type="ChEBI" id="CHEBI:29985"/>
        <dbReference type="ChEBI" id="CHEBI:35146"/>
        <dbReference type="ChEBI" id="CHEBI:58045"/>
        <dbReference type="EC" id="2.6.1.42"/>
    </reaction>
</comment>
<evidence type="ECO:0000256" key="9">
    <source>
        <dbReference type="ARBA" id="ARBA00022898"/>
    </source>
</evidence>
<dbReference type="EMBL" id="CP012117">
    <property type="protein sequence ID" value="ANP27856.1"/>
    <property type="molecule type" value="Genomic_DNA"/>
</dbReference>